<evidence type="ECO:0000313" key="2">
    <source>
        <dbReference type="Proteomes" id="UP000316621"/>
    </source>
</evidence>
<dbReference type="Proteomes" id="UP000316621">
    <property type="component" value="Chromosome 1"/>
</dbReference>
<dbReference type="AlphaFoldDB" id="A0A4Y7I840"/>
<dbReference type="EMBL" id="CM010715">
    <property type="protein sequence ID" value="RZC45117.1"/>
    <property type="molecule type" value="Genomic_DNA"/>
</dbReference>
<reference evidence="1 2" key="1">
    <citation type="journal article" date="2018" name="Science">
        <title>The opium poppy genome and morphinan production.</title>
        <authorList>
            <person name="Guo L."/>
            <person name="Winzer T."/>
            <person name="Yang X."/>
            <person name="Li Y."/>
            <person name="Ning Z."/>
            <person name="He Z."/>
            <person name="Teodor R."/>
            <person name="Lu Y."/>
            <person name="Bowser T.A."/>
            <person name="Graham I.A."/>
            <person name="Ye K."/>
        </authorList>
    </citation>
    <scope>NUCLEOTIDE SEQUENCE [LARGE SCALE GENOMIC DNA]</scope>
    <source>
        <strain evidence="2">cv. HN1</strain>
        <tissue evidence="1">Leaves</tissue>
    </source>
</reference>
<gene>
    <name evidence="1" type="ORF">C5167_038062</name>
</gene>
<dbReference type="Gramene" id="RZC45117">
    <property type="protein sequence ID" value="RZC45117"/>
    <property type="gene ID" value="C5167_038062"/>
</dbReference>
<organism evidence="1 2">
    <name type="scientific">Papaver somniferum</name>
    <name type="common">Opium poppy</name>
    <dbReference type="NCBI Taxonomy" id="3469"/>
    <lineage>
        <taxon>Eukaryota</taxon>
        <taxon>Viridiplantae</taxon>
        <taxon>Streptophyta</taxon>
        <taxon>Embryophyta</taxon>
        <taxon>Tracheophyta</taxon>
        <taxon>Spermatophyta</taxon>
        <taxon>Magnoliopsida</taxon>
        <taxon>Ranunculales</taxon>
        <taxon>Papaveraceae</taxon>
        <taxon>Papaveroideae</taxon>
        <taxon>Papaver</taxon>
    </lineage>
</organism>
<proteinExistence type="predicted"/>
<name>A0A4Y7I840_PAPSO</name>
<sequence>MSILFWKHNIITELRELTYMSLQLGLVKGETEQASSTFKIVLEGNPKNVPMRFLVRHVFSSALTVTQSLWTYIRWDTLESDLDSSCELMNSDTWIASGFGENHLGGSPYFSNSFA</sequence>
<accession>A0A4Y7I840</accession>
<keyword evidence="2" id="KW-1185">Reference proteome</keyword>
<evidence type="ECO:0000313" key="1">
    <source>
        <dbReference type="EMBL" id="RZC45117.1"/>
    </source>
</evidence>
<protein>
    <submittedName>
        <fullName evidence="1">Uncharacterized protein</fullName>
    </submittedName>
</protein>